<evidence type="ECO:0000256" key="3">
    <source>
        <dbReference type="ARBA" id="ARBA00022618"/>
    </source>
</evidence>
<keyword evidence="8" id="KW-0460">Magnesium</keyword>
<feature type="binding site" evidence="8">
    <location>
        <begin position="109"/>
        <end position="115"/>
    </location>
    <ligand>
        <name>ATP</name>
        <dbReference type="ChEBI" id="CHEBI:30616"/>
    </ligand>
</feature>
<feature type="binding site" evidence="8">
    <location>
        <position position="184"/>
    </location>
    <ligand>
        <name>UDP-N-acetyl-alpha-D-muramoyl-L-alanyl-D-glutamate</name>
        <dbReference type="ChEBI" id="CHEBI:83900"/>
    </ligand>
</feature>
<comment type="caution">
    <text evidence="13">The sequence shown here is derived from an EMBL/GenBank/DDBJ whole genome shotgun (WGS) entry which is preliminary data.</text>
</comment>
<keyword evidence="4 8" id="KW-0133">Cell shape</keyword>
<evidence type="ECO:0000256" key="8">
    <source>
        <dbReference type="HAMAP-Rule" id="MF_00208"/>
    </source>
</evidence>
<dbReference type="SUPFAM" id="SSF53244">
    <property type="entry name" value="MurD-like peptide ligases, peptide-binding domain"/>
    <property type="match status" value="1"/>
</dbReference>
<dbReference type="NCBIfam" id="NF001126">
    <property type="entry name" value="PRK00139.1-4"/>
    <property type="match status" value="1"/>
</dbReference>
<dbReference type="Pfam" id="PF02875">
    <property type="entry name" value="Mur_ligase_C"/>
    <property type="match status" value="1"/>
</dbReference>
<dbReference type="EMBL" id="FNOS01000001">
    <property type="protein sequence ID" value="SDX33841.1"/>
    <property type="molecule type" value="Genomic_DNA"/>
</dbReference>
<feature type="binding site" evidence="8">
    <location>
        <position position="30"/>
    </location>
    <ligand>
        <name>UDP-N-acetyl-alpha-D-muramoyl-L-alanyl-D-glutamate</name>
        <dbReference type="ChEBI" id="CHEBI:83900"/>
    </ligand>
</feature>
<dbReference type="RefSeq" id="WP_093104965.1">
    <property type="nucleotide sequence ID" value="NZ_FNOS01000001.1"/>
</dbReference>
<dbReference type="InterPro" id="IPR036565">
    <property type="entry name" value="Mur-like_cat_sf"/>
</dbReference>
<dbReference type="SUPFAM" id="SSF53623">
    <property type="entry name" value="MurD-like peptide ligases, catalytic domain"/>
    <property type="match status" value="1"/>
</dbReference>
<evidence type="ECO:0000256" key="9">
    <source>
        <dbReference type="RuleBase" id="RU004135"/>
    </source>
</evidence>
<feature type="binding site" evidence="8">
    <location>
        <begin position="151"/>
        <end position="152"/>
    </location>
    <ligand>
        <name>UDP-N-acetyl-alpha-D-muramoyl-L-alanyl-D-glutamate</name>
        <dbReference type="ChEBI" id="CHEBI:83900"/>
    </ligand>
</feature>
<keyword evidence="14" id="KW-1185">Reference proteome</keyword>
<dbReference type="HAMAP" id="MF_00208">
    <property type="entry name" value="MurE"/>
    <property type="match status" value="1"/>
</dbReference>
<dbReference type="InterPro" id="IPR000713">
    <property type="entry name" value="Mur_ligase_N"/>
</dbReference>
<comment type="PTM">
    <text evidence="8">Carboxylation is probably crucial for Mg(2+) binding and, consequently, for the gamma-phosphate positioning of ATP.</text>
</comment>
<evidence type="ECO:0000256" key="4">
    <source>
        <dbReference type="ARBA" id="ARBA00022960"/>
    </source>
</evidence>
<dbReference type="InterPro" id="IPR013221">
    <property type="entry name" value="Mur_ligase_cen"/>
</dbReference>
<comment type="caution">
    <text evidence="8">Lacks conserved residue(s) required for the propagation of feature annotation.</text>
</comment>
<keyword evidence="5 8" id="KW-0573">Peptidoglycan synthesis</keyword>
<proteinExistence type="inferred from homology"/>
<keyword evidence="8" id="KW-0547">Nucleotide-binding</keyword>
<keyword evidence="3 8" id="KW-0132">Cell division</keyword>
<organism evidence="13 14">
    <name type="scientific">Salimicrobium album</name>
    <dbReference type="NCBI Taxonomy" id="50717"/>
    <lineage>
        <taxon>Bacteria</taxon>
        <taxon>Bacillati</taxon>
        <taxon>Bacillota</taxon>
        <taxon>Bacilli</taxon>
        <taxon>Bacillales</taxon>
        <taxon>Bacillaceae</taxon>
        <taxon>Salimicrobium</taxon>
    </lineage>
</organism>
<feature type="domain" description="Mur ligase C-terminal" evidence="11">
    <location>
        <begin position="334"/>
        <end position="458"/>
    </location>
</feature>
<dbReference type="NCBIfam" id="NF001124">
    <property type="entry name" value="PRK00139.1-2"/>
    <property type="match status" value="1"/>
</dbReference>
<evidence type="ECO:0000256" key="1">
    <source>
        <dbReference type="ARBA" id="ARBA00004752"/>
    </source>
</evidence>
<feature type="binding site" evidence="8">
    <location>
        <position position="383"/>
    </location>
    <ligand>
        <name>meso-2,6-diaminopimelate</name>
        <dbReference type="ChEBI" id="CHEBI:57791"/>
    </ligand>
</feature>
<keyword evidence="8 13" id="KW-0436">Ligase</keyword>
<keyword evidence="8" id="KW-0963">Cytoplasm</keyword>
<keyword evidence="6 8" id="KW-0131">Cell cycle</keyword>
<dbReference type="InterPro" id="IPR036615">
    <property type="entry name" value="Mur_ligase_C_dom_sf"/>
</dbReference>
<dbReference type="InterPro" id="IPR035911">
    <property type="entry name" value="MurE/MurF_N"/>
</dbReference>
<feature type="domain" description="Mur ligase central" evidence="12">
    <location>
        <begin position="107"/>
        <end position="312"/>
    </location>
</feature>
<dbReference type="Gene3D" id="3.90.190.20">
    <property type="entry name" value="Mur ligase, C-terminal domain"/>
    <property type="match status" value="1"/>
</dbReference>
<feature type="short sequence motif" description="Meso-diaminopimelate recognition motif" evidence="8">
    <location>
        <begin position="407"/>
        <end position="410"/>
    </location>
</feature>
<dbReference type="Proteomes" id="UP000198647">
    <property type="component" value="Unassembled WGS sequence"/>
</dbReference>
<feature type="binding site" evidence="8">
    <location>
        <begin position="407"/>
        <end position="410"/>
    </location>
    <ligand>
        <name>meso-2,6-diaminopimelate</name>
        <dbReference type="ChEBI" id="CHEBI:57791"/>
    </ligand>
</feature>
<evidence type="ECO:0000256" key="2">
    <source>
        <dbReference type="ARBA" id="ARBA00005898"/>
    </source>
</evidence>
<evidence type="ECO:0000259" key="11">
    <source>
        <dbReference type="Pfam" id="PF02875"/>
    </source>
</evidence>
<dbReference type="EC" id="6.3.2.13" evidence="8"/>
<protein>
    <recommendedName>
        <fullName evidence="8">UDP-N-acetylmuramoyl-L-alanyl-D-glutamate--2,6-diaminopimelate ligase</fullName>
        <ecNumber evidence="8">6.3.2.13</ecNumber>
    </recommendedName>
    <alternativeName>
        <fullName evidence="8">Meso-A2pm-adding enzyme</fullName>
    </alternativeName>
    <alternativeName>
        <fullName evidence="8">Meso-diaminopimelate-adding enzyme</fullName>
    </alternativeName>
    <alternativeName>
        <fullName evidence="8">UDP-MurNAc-L-Ala-D-Glu:meso-diaminopimelate ligase</fullName>
    </alternativeName>
    <alternativeName>
        <fullName evidence="8">UDP-MurNAc-tripeptide synthetase</fullName>
    </alternativeName>
    <alternativeName>
        <fullName evidence="8">UDP-N-acetylmuramyl-tripeptide synthetase</fullName>
    </alternativeName>
</protein>
<accession>A0A1H3AWR4</accession>
<feature type="domain" description="Mur ligase N-terminal catalytic" evidence="10">
    <location>
        <begin position="22"/>
        <end position="91"/>
    </location>
</feature>
<comment type="pathway">
    <text evidence="1 8 9">Cell wall biogenesis; peptidoglycan biosynthesis.</text>
</comment>
<dbReference type="NCBIfam" id="TIGR01085">
    <property type="entry name" value="murE"/>
    <property type="match status" value="1"/>
</dbReference>
<feature type="binding site" evidence="8">
    <location>
        <position position="186"/>
    </location>
    <ligand>
        <name>UDP-N-acetyl-alpha-D-muramoyl-L-alanyl-D-glutamate</name>
        <dbReference type="ChEBI" id="CHEBI:83900"/>
    </ligand>
</feature>
<evidence type="ECO:0000256" key="6">
    <source>
        <dbReference type="ARBA" id="ARBA00023306"/>
    </source>
</evidence>
<evidence type="ECO:0000259" key="12">
    <source>
        <dbReference type="Pfam" id="PF08245"/>
    </source>
</evidence>
<gene>
    <name evidence="8" type="primary">murE</name>
    <name evidence="13" type="ORF">SAMN04488081_0212</name>
</gene>
<sequence>MKLNELIACLSFYRKYGENDVTITGVTMDSREVGPGDLFICIRGFKTDGHQYISKAIEQGAAAIVAMEYTELEDTPLVVVSDTKRAMAQIASCFYSDPTSGLDLIGVTGTNGKTTVTYLLDEIFTEDRKSTGVIGTIQTKISEQTYDVSNTTPDAVSLNRFFHKMTEEDVDVAMMEVSSHALDQGRVYGLDFDVAVFTNLSQDHLDYHKDMDDYLRAKSLLFSQLGNHYDNGKKKFAVINRNDAAADILIKSSAQPVLTYGLEQGDIHALDIRTSETGISFTMVTPAGNVEVSSSLIGTFSVYNMLAAAGAAIARGVGLETIASAFARTKGVPGRLEPVSAGQSYGIVVDYAHTPDSLENVLKTLKGVCEGDLRVVIGCGGERDTGKRPAMADIAMTFADDVYFTSDNPRSEDPESILNDMTDHLSGEYRRITDRKEAIRRAVTSCRSKDILLIAGKGHETYQEINGEKIDFDDRKIAEQSVKQGRM</sequence>
<dbReference type="InterPro" id="IPR004101">
    <property type="entry name" value="Mur_ligase_C"/>
</dbReference>
<evidence type="ECO:0000256" key="5">
    <source>
        <dbReference type="ARBA" id="ARBA00022984"/>
    </source>
</evidence>
<evidence type="ECO:0000313" key="13">
    <source>
        <dbReference type="EMBL" id="SDX33841.1"/>
    </source>
</evidence>
<dbReference type="GO" id="GO:0016874">
    <property type="term" value="F:ligase activity"/>
    <property type="evidence" value="ECO:0007669"/>
    <property type="project" value="UniProtKB-KW"/>
</dbReference>
<keyword evidence="7 8" id="KW-0961">Cell wall biogenesis/degradation</keyword>
<comment type="similarity">
    <text evidence="2 8">Belongs to the MurCDEF family. MurE subfamily.</text>
</comment>
<comment type="function">
    <text evidence="8">Catalyzes the addition of meso-diaminopimelic acid to the nucleotide precursor UDP-N-acetylmuramoyl-L-alanyl-D-glutamate (UMAG) in the biosynthesis of bacterial cell-wall peptidoglycan.</text>
</comment>
<evidence type="ECO:0000259" key="10">
    <source>
        <dbReference type="Pfam" id="PF01225"/>
    </source>
</evidence>
<comment type="catalytic activity">
    <reaction evidence="8">
        <text>UDP-N-acetyl-alpha-D-muramoyl-L-alanyl-D-glutamate + meso-2,6-diaminopimelate + ATP = UDP-N-acetyl-alpha-D-muramoyl-L-alanyl-gamma-D-glutamyl-meso-2,6-diaminopimelate + ADP + phosphate + H(+)</text>
        <dbReference type="Rhea" id="RHEA:23676"/>
        <dbReference type="ChEBI" id="CHEBI:15378"/>
        <dbReference type="ChEBI" id="CHEBI:30616"/>
        <dbReference type="ChEBI" id="CHEBI:43474"/>
        <dbReference type="ChEBI" id="CHEBI:57791"/>
        <dbReference type="ChEBI" id="CHEBI:83900"/>
        <dbReference type="ChEBI" id="CHEBI:83905"/>
        <dbReference type="ChEBI" id="CHEBI:456216"/>
        <dbReference type="EC" id="6.3.2.13"/>
    </reaction>
</comment>
<dbReference type="Gene3D" id="3.40.1390.10">
    <property type="entry name" value="MurE/MurF, N-terminal domain"/>
    <property type="match status" value="1"/>
</dbReference>
<comment type="cofactor">
    <cofactor evidence="8">
        <name>Mg(2+)</name>
        <dbReference type="ChEBI" id="CHEBI:18420"/>
    </cofactor>
</comment>
<dbReference type="PANTHER" id="PTHR23135">
    <property type="entry name" value="MUR LIGASE FAMILY MEMBER"/>
    <property type="match status" value="1"/>
</dbReference>
<dbReference type="PANTHER" id="PTHR23135:SF4">
    <property type="entry name" value="UDP-N-ACETYLMURAMOYL-L-ALANYL-D-GLUTAMATE--2,6-DIAMINOPIMELATE LIGASE MURE HOMOLOG, CHLOROPLASTIC"/>
    <property type="match status" value="1"/>
</dbReference>
<feature type="modified residue" description="N6-carboxylysine" evidence="8">
    <location>
        <position position="218"/>
    </location>
</feature>
<name>A0A1H3AWR4_9BACI</name>
<feature type="binding site" evidence="8">
    <location>
        <position position="460"/>
    </location>
    <ligand>
        <name>meso-2,6-diaminopimelate</name>
        <dbReference type="ChEBI" id="CHEBI:57791"/>
    </ligand>
</feature>
<feature type="binding site" evidence="8">
    <location>
        <position position="456"/>
    </location>
    <ligand>
        <name>meso-2,6-diaminopimelate</name>
        <dbReference type="ChEBI" id="CHEBI:57791"/>
    </ligand>
</feature>
<keyword evidence="8" id="KW-0067">ATP-binding</keyword>
<feature type="binding site" evidence="8">
    <location>
        <position position="178"/>
    </location>
    <ligand>
        <name>UDP-N-acetyl-alpha-D-muramoyl-L-alanyl-D-glutamate</name>
        <dbReference type="ChEBI" id="CHEBI:83900"/>
    </ligand>
</feature>
<evidence type="ECO:0000256" key="7">
    <source>
        <dbReference type="ARBA" id="ARBA00023316"/>
    </source>
</evidence>
<evidence type="ECO:0000313" key="14">
    <source>
        <dbReference type="Proteomes" id="UP000198647"/>
    </source>
</evidence>
<dbReference type="InterPro" id="IPR005761">
    <property type="entry name" value="UDP-N-AcMur-Glu-dNH2Pim_ligase"/>
</dbReference>
<dbReference type="Gene3D" id="3.40.1190.10">
    <property type="entry name" value="Mur-like, catalytic domain"/>
    <property type="match status" value="1"/>
</dbReference>
<dbReference type="Pfam" id="PF01225">
    <property type="entry name" value="Mur_ligase"/>
    <property type="match status" value="1"/>
</dbReference>
<feature type="binding site" evidence="8">
    <location>
        <position position="150"/>
    </location>
    <ligand>
        <name>UDP-N-acetyl-alpha-D-muramoyl-L-alanyl-D-glutamate</name>
        <dbReference type="ChEBI" id="CHEBI:83900"/>
    </ligand>
</feature>
<dbReference type="Pfam" id="PF08245">
    <property type="entry name" value="Mur_ligase_M"/>
    <property type="match status" value="1"/>
</dbReference>
<reference evidence="13 14" key="1">
    <citation type="submission" date="2016-10" db="EMBL/GenBank/DDBJ databases">
        <authorList>
            <person name="Varghese N."/>
            <person name="Submissions S."/>
        </authorList>
    </citation>
    <scope>NUCLEOTIDE SEQUENCE [LARGE SCALE GENOMIC DNA]</scope>
    <source>
        <strain evidence="13 14">DSM 20748</strain>
    </source>
</reference>
<comment type="subcellular location">
    <subcellularLocation>
        <location evidence="8 9">Cytoplasm</location>
    </subcellularLocation>
</comment>
<dbReference type="SUPFAM" id="SSF63418">
    <property type="entry name" value="MurE/MurF N-terminal domain"/>
    <property type="match status" value="1"/>
</dbReference>